<evidence type="ECO:0000256" key="2">
    <source>
        <dbReference type="SAM" id="Phobius"/>
    </source>
</evidence>
<protein>
    <submittedName>
        <fullName evidence="3">Uncharacterized protein</fullName>
    </submittedName>
</protein>
<feature type="transmembrane region" description="Helical" evidence="2">
    <location>
        <begin position="155"/>
        <end position="175"/>
    </location>
</feature>
<keyword evidence="2" id="KW-0812">Transmembrane</keyword>
<feature type="compositionally biased region" description="Polar residues" evidence="1">
    <location>
        <begin position="1"/>
        <end position="17"/>
    </location>
</feature>
<feature type="transmembrane region" description="Helical" evidence="2">
    <location>
        <begin position="129"/>
        <end position="149"/>
    </location>
</feature>
<name>A0A6J5DMD7_9BURK</name>
<keyword evidence="4" id="KW-1185">Reference proteome</keyword>
<evidence type="ECO:0000313" key="4">
    <source>
        <dbReference type="Proteomes" id="UP000494363"/>
    </source>
</evidence>
<reference evidence="3 4" key="1">
    <citation type="submission" date="2020-04" db="EMBL/GenBank/DDBJ databases">
        <authorList>
            <person name="De Canck E."/>
        </authorList>
    </citation>
    <scope>NUCLEOTIDE SEQUENCE [LARGE SCALE GENOMIC DNA]</scope>
    <source>
        <strain evidence="3 4">LMG 29542</strain>
    </source>
</reference>
<dbReference type="EMBL" id="CADIKH010000009">
    <property type="protein sequence ID" value="CAB3754371.1"/>
    <property type="molecule type" value="Genomic_DNA"/>
</dbReference>
<keyword evidence="2" id="KW-1133">Transmembrane helix</keyword>
<feature type="transmembrane region" description="Helical" evidence="2">
    <location>
        <begin position="44"/>
        <end position="66"/>
    </location>
</feature>
<evidence type="ECO:0000256" key="1">
    <source>
        <dbReference type="SAM" id="MobiDB-lite"/>
    </source>
</evidence>
<sequence length="352" mass="37299">MSTENGHFNGENPQQDKNIPAQDESASGQETIPAPAARGKVSGISGQLACAAGAFIAVGVGMYLFSATGLTPILTFLHAVWHGLVWSIGAFFPALAADIPWLPTLCIVGGLAAYSGCRYARSGVHERAFVGLLAVLLGLGVIYLIGAPAGIDLEVLFRNVAIMAFVFSVALSKGLKIRRPPKSEKSCGCVSLVGAVSVLTCAAAIILQVFHWFDAADSMPDVSREVQAQYGAELARMGFEDVNRSGQQDGGICKSLHVVFRDGTATDVAPVDVWPTDRADPEYSDADYSHCLALRLRGGKLTMIVPDPGHNATRDETRAAVLNAADATMGVIRAQYAEVEHDKAVADSWKQK</sequence>
<dbReference type="Proteomes" id="UP000494363">
    <property type="component" value="Unassembled WGS sequence"/>
</dbReference>
<accession>A0A6J5DMD7</accession>
<gene>
    <name evidence="3" type="ORF">LMG29542_02331</name>
</gene>
<organism evidence="3 4">
    <name type="scientific">Paraburkholderia humisilvae</name>
    <dbReference type="NCBI Taxonomy" id="627669"/>
    <lineage>
        <taxon>Bacteria</taxon>
        <taxon>Pseudomonadati</taxon>
        <taxon>Pseudomonadota</taxon>
        <taxon>Betaproteobacteria</taxon>
        <taxon>Burkholderiales</taxon>
        <taxon>Burkholderiaceae</taxon>
        <taxon>Paraburkholderia</taxon>
    </lineage>
</organism>
<feature type="transmembrane region" description="Helical" evidence="2">
    <location>
        <begin position="187"/>
        <end position="213"/>
    </location>
</feature>
<feature type="transmembrane region" description="Helical" evidence="2">
    <location>
        <begin position="73"/>
        <end position="93"/>
    </location>
</feature>
<feature type="transmembrane region" description="Helical" evidence="2">
    <location>
        <begin position="99"/>
        <end position="117"/>
    </location>
</feature>
<dbReference type="RefSeq" id="WP_175226606.1">
    <property type="nucleotide sequence ID" value="NZ_CADIKH010000009.1"/>
</dbReference>
<feature type="region of interest" description="Disordered" evidence="1">
    <location>
        <begin position="1"/>
        <end position="30"/>
    </location>
</feature>
<dbReference type="AlphaFoldDB" id="A0A6J5DMD7"/>
<keyword evidence="2" id="KW-0472">Membrane</keyword>
<evidence type="ECO:0000313" key="3">
    <source>
        <dbReference type="EMBL" id="CAB3754371.1"/>
    </source>
</evidence>
<proteinExistence type="predicted"/>